<evidence type="ECO:0000313" key="2">
    <source>
        <dbReference type="EMBL" id="VEP18932.1"/>
    </source>
</evidence>
<dbReference type="Proteomes" id="UP000320055">
    <property type="component" value="Unassembled WGS sequence"/>
</dbReference>
<evidence type="ECO:0000259" key="1">
    <source>
        <dbReference type="Pfam" id="PF21828"/>
    </source>
</evidence>
<keyword evidence="3" id="KW-1185">Reference proteome</keyword>
<organism evidence="2 3">
    <name type="scientific">Hyella patelloides LEGE 07179</name>
    <dbReference type="NCBI Taxonomy" id="945734"/>
    <lineage>
        <taxon>Bacteria</taxon>
        <taxon>Bacillati</taxon>
        <taxon>Cyanobacteriota</taxon>
        <taxon>Cyanophyceae</taxon>
        <taxon>Pleurocapsales</taxon>
        <taxon>Hyellaceae</taxon>
        <taxon>Hyella</taxon>
    </lineage>
</organism>
<dbReference type="EMBL" id="CAACVJ010000706">
    <property type="protein sequence ID" value="VEP18932.1"/>
    <property type="molecule type" value="Genomic_DNA"/>
</dbReference>
<gene>
    <name evidence="2" type="ORF">H1P_970005</name>
</gene>
<evidence type="ECO:0000313" key="3">
    <source>
        <dbReference type="Proteomes" id="UP000320055"/>
    </source>
</evidence>
<dbReference type="Pfam" id="PF21828">
    <property type="entry name" value="DUF6888"/>
    <property type="match status" value="1"/>
</dbReference>
<name>A0A563W5F9_9CYAN</name>
<dbReference type="InterPro" id="IPR054181">
    <property type="entry name" value="DUF6888"/>
</dbReference>
<protein>
    <recommendedName>
        <fullName evidence="1">DUF6888 domain-containing protein</fullName>
    </recommendedName>
</protein>
<sequence length="70" mass="8136">MKTKSGGKLPTQEQMITAIRTLQSLSNFYRPIYLFRYDERTEQIFIIAGEAENVEITIYADGTKEHHIND</sequence>
<proteinExistence type="predicted"/>
<accession>A0A563W5F9</accession>
<dbReference type="AlphaFoldDB" id="A0A563W5F9"/>
<dbReference type="RefSeq" id="WP_246141707.1">
    <property type="nucleotide sequence ID" value="NZ_LR213853.1"/>
</dbReference>
<reference evidence="2 3" key="1">
    <citation type="submission" date="2019-01" db="EMBL/GenBank/DDBJ databases">
        <authorList>
            <person name="Brito A."/>
        </authorList>
    </citation>
    <scope>NUCLEOTIDE SEQUENCE [LARGE SCALE GENOMIC DNA]</scope>
    <source>
        <strain evidence="2">1</strain>
    </source>
</reference>
<feature type="domain" description="DUF6888" evidence="1">
    <location>
        <begin position="10"/>
        <end position="63"/>
    </location>
</feature>